<evidence type="ECO:0000313" key="3">
    <source>
        <dbReference type="Proteomes" id="UP000603904"/>
    </source>
</evidence>
<accession>A0ABQ4GC09</accession>
<reference evidence="2 3" key="1">
    <citation type="submission" date="2021-01" db="EMBL/GenBank/DDBJ databases">
        <title>Whole genome shotgun sequence of Microbispora corallina NBRC 16416.</title>
        <authorList>
            <person name="Komaki H."/>
            <person name="Tamura T."/>
        </authorList>
    </citation>
    <scope>NUCLEOTIDE SEQUENCE [LARGE SCALE GENOMIC DNA]</scope>
    <source>
        <strain evidence="2 3">NBRC 16416</strain>
    </source>
</reference>
<dbReference type="RefSeq" id="WP_204061606.1">
    <property type="nucleotide sequence ID" value="NZ_BAAAGP010000057.1"/>
</dbReference>
<dbReference type="EMBL" id="BOOC01000065">
    <property type="protein sequence ID" value="GIH44624.1"/>
    <property type="molecule type" value="Genomic_DNA"/>
</dbReference>
<evidence type="ECO:0000313" key="2">
    <source>
        <dbReference type="EMBL" id="GIH44624.1"/>
    </source>
</evidence>
<dbReference type="Proteomes" id="UP000603904">
    <property type="component" value="Unassembled WGS sequence"/>
</dbReference>
<protein>
    <submittedName>
        <fullName evidence="2">Uncharacterized protein</fullName>
    </submittedName>
</protein>
<keyword evidence="1" id="KW-0472">Membrane</keyword>
<proteinExistence type="predicted"/>
<sequence>MHLMKWLSGLGGAVWIGSWYLMYLEITRWHHVKPSLAFNSDIAYGAHPGQALILLYIACVAAPLLVLTTLVQRMIHTRRH</sequence>
<keyword evidence="1" id="KW-0812">Transmembrane</keyword>
<name>A0ABQ4GC09_9ACTN</name>
<comment type="caution">
    <text evidence="2">The sequence shown here is derived from an EMBL/GenBank/DDBJ whole genome shotgun (WGS) entry which is preliminary data.</text>
</comment>
<feature type="transmembrane region" description="Helical" evidence="1">
    <location>
        <begin position="12"/>
        <end position="31"/>
    </location>
</feature>
<keyword evidence="3" id="KW-1185">Reference proteome</keyword>
<organism evidence="2 3">
    <name type="scientific">Microbispora corallina</name>
    <dbReference type="NCBI Taxonomy" id="83302"/>
    <lineage>
        <taxon>Bacteria</taxon>
        <taxon>Bacillati</taxon>
        <taxon>Actinomycetota</taxon>
        <taxon>Actinomycetes</taxon>
        <taxon>Streptosporangiales</taxon>
        <taxon>Streptosporangiaceae</taxon>
        <taxon>Microbispora</taxon>
    </lineage>
</organism>
<keyword evidence="1" id="KW-1133">Transmembrane helix</keyword>
<feature type="transmembrane region" description="Helical" evidence="1">
    <location>
        <begin position="51"/>
        <end position="71"/>
    </location>
</feature>
<evidence type="ECO:0000256" key="1">
    <source>
        <dbReference type="SAM" id="Phobius"/>
    </source>
</evidence>
<gene>
    <name evidence="2" type="ORF">Mco01_76240</name>
</gene>